<dbReference type="AlphaFoldDB" id="A0A835DBB2"/>
<name>A0A835DBB2_TETSI</name>
<evidence type="ECO:0000313" key="9">
    <source>
        <dbReference type="Proteomes" id="UP000655225"/>
    </source>
</evidence>
<gene>
    <name evidence="8" type="ORF">HHK36_016833</name>
</gene>
<keyword evidence="3" id="KW-0547">Nucleotide-binding</keyword>
<accession>A0A835DBB2</accession>
<comment type="caution">
    <text evidence="8">The sequence shown here is derived from an EMBL/GenBank/DDBJ whole genome shotgun (WGS) entry which is preliminary data.</text>
</comment>
<dbReference type="SMART" id="SM00220">
    <property type="entry name" value="S_TKc"/>
    <property type="match status" value="1"/>
</dbReference>
<evidence type="ECO:0000256" key="2">
    <source>
        <dbReference type="ARBA" id="ARBA00022679"/>
    </source>
</evidence>
<dbReference type="InterPro" id="IPR011009">
    <property type="entry name" value="Kinase-like_dom_sf"/>
</dbReference>
<evidence type="ECO:0000256" key="5">
    <source>
        <dbReference type="ARBA" id="ARBA00022840"/>
    </source>
</evidence>
<dbReference type="InterPro" id="IPR000719">
    <property type="entry name" value="Prot_kinase_dom"/>
</dbReference>
<keyword evidence="2" id="KW-0808">Transferase</keyword>
<feature type="domain" description="Protein kinase" evidence="7">
    <location>
        <begin position="1"/>
        <end position="251"/>
    </location>
</feature>
<evidence type="ECO:0000256" key="6">
    <source>
        <dbReference type="SAM" id="Phobius"/>
    </source>
</evidence>
<proteinExistence type="predicted"/>
<evidence type="ECO:0000256" key="3">
    <source>
        <dbReference type="ARBA" id="ARBA00022741"/>
    </source>
</evidence>
<dbReference type="PROSITE" id="PS50011">
    <property type="entry name" value="PROTEIN_KINASE_DOM"/>
    <property type="match status" value="1"/>
</dbReference>
<sequence length="329" mass="36426">MKILGKKIESVKKIAMKVKVISGGQQASHNECLLSDFQELPSDTIPAGIWISAESFFISSHPMTDYSGDSLLFCIFGTLAYGTRKIVSAASHLHANDIMNRDLKPDNIILDVDGHAMFTDFGFAKQFADDTRSKTMCGTIECMSPQVFLGKGYDKATDWWSVGILLFEMLTRHLPFIEEVISSVHPFHLIQLRSSSPENRTTISTVSSKPRRFRSPIVFSGEPASPVSIRSIEIRLRPSSPLILSGDHPLRRAPSLSISHPSPFSRYPRFSDPGACNPPICILVFSFCYLCILFYLIFFVSVIVLGFRIPVIFSGGITSASPAASRQVQ</sequence>
<keyword evidence="6" id="KW-0812">Transmembrane</keyword>
<dbReference type="OrthoDB" id="63267at2759"/>
<keyword evidence="6" id="KW-1133">Transmembrane helix</keyword>
<dbReference type="Gene3D" id="1.10.510.10">
    <property type="entry name" value="Transferase(Phosphotransferase) domain 1"/>
    <property type="match status" value="1"/>
</dbReference>
<evidence type="ECO:0000313" key="8">
    <source>
        <dbReference type="EMBL" id="KAF8397908.1"/>
    </source>
</evidence>
<feature type="transmembrane region" description="Helical" evidence="6">
    <location>
        <begin position="282"/>
        <end position="307"/>
    </location>
</feature>
<dbReference type="EMBL" id="JABCRI010000011">
    <property type="protein sequence ID" value="KAF8397908.1"/>
    <property type="molecule type" value="Genomic_DNA"/>
</dbReference>
<keyword evidence="5" id="KW-0067">ATP-binding</keyword>
<keyword evidence="4" id="KW-0418">Kinase</keyword>
<keyword evidence="9" id="KW-1185">Reference proteome</keyword>
<dbReference type="GO" id="GO:0005524">
    <property type="term" value="F:ATP binding"/>
    <property type="evidence" value="ECO:0007669"/>
    <property type="project" value="UniProtKB-KW"/>
</dbReference>
<protein>
    <recommendedName>
        <fullName evidence="7">Protein kinase domain-containing protein</fullName>
    </recommendedName>
</protein>
<keyword evidence="1" id="KW-0723">Serine/threonine-protein kinase</keyword>
<keyword evidence="6" id="KW-0472">Membrane</keyword>
<organism evidence="8 9">
    <name type="scientific">Tetracentron sinense</name>
    <name type="common">Spur-leaf</name>
    <dbReference type="NCBI Taxonomy" id="13715"/>
    <lineage>
        <taxon>Eukaryota</taxon>
        <taxon>Viridiplantae</taxon>
        <taxon>Streptophyta</taxon>
        <taxon>Embryophyta</taxon>
        <taxon>Tracheophyta</taxon>
        <taxon>Spermatophyta</taxon>
        <taxon>Magnoliopsida</taxon>
        <taxon>Trochodendrales</taxon>
        <taxon>Trochodendraceae</taxon>
        <taxon>Tetracentron</taxon>
    </lineage>
</organism>
<dbReference type="GO" id="GO:0004674">
    <property type="term" value="F:protein serine/threonine kinase activity"/>
    <property type="evidence" value="ECO:0007669"/>
    <property type="project" value="UniProtKB-KW"/>
</dbReference>
<dbReference type="Proteomes" id="UP000655225">
    <property type="component" value="Unassembled WGS sequence"/>
</dbReference>
<evidence type="ECO:0000256" key="1">
    <source>
        <dbReference type="ARBA" id="ARBA00022527"/>
    </source>
</evidence>
<evidence type="ECO:0000256" key="4">
    <source>
        <dbReference type="ARBA" id="ARBA00022777"/>
    </source>
</evidence>
<reference evidence="8 9" key="1">
    <citation type="submission" date="2020-04" db="EMBL/GenBank/DDBJ databases">
        <title>Plant Genome Project.</title>
        <authorList>
            <person name="Zhang R.-G."/>
        </authorList>
    </citation>
    <scope>NUCLEOTIDE SEQUENCE [LARGE SCALE GENOMIC DNA]</scope>
    <source>
        <strain evidence="8">YNK0</strain>
        <tissue evidence="8">Leaf</tissue>
    </source>
</reference>
<dbReference type="Pfam" id="PF00069">
    <property type="entry name" value="Pkinase"/>
    <property type="match status" value="1"/>
</dbReference>
<dbReference type="PANTHER" id="PTHR24351">
    <property type="entry name" value="RIBOSOMAL PROTEIN S6 KINASE"/>
    <property type="match status" value="1"/>
</dbReference>
<evidence type="ECO:0000259" key="7">
    <source>
        <dbReference type="PROSITE" id="PS50011"/>
    </source>
</evidence>
<dbReference type="SUPFAM" id="SSF56112">
    <property type="entry name" value="Protein kinase-like (PK-like)"/>
    <property type="match status" value="1"/>
</dbReference>